<keyword evidence="9" id="KW-1185">Reference proteome</keyword>
<gene>
    <name evidence="8" type="ORF">FDO65_04950</name>
</gene>
<protein>
    <submittedName>
        <fullName evidence="8">MFS transporter</fullName>
    </submittedName>
</protein>
<dbReference type="Proteomes" id="UP000306985">
    <property type="component" value="Unassembled WGS sequence"/>
</dbReference>
<feature type="transmembrane region" description="Helical" evidence="7">
    <location>
        <begin position="321"/>
        <end position="345"/>
    </location>
</feature>
<evidence type="ECO:0000256" key="2">
    <source>
        <dbReference type="ARBA" id="ARBA00008335"/>
    </source>
</evidence>
<dbReference type="GO" id="GO:0016020">
    <property type="term" value="C:membrane"/>
    <property type="evidence" value="ECO:0007669"/>
    <property type="project" value="TreeGrafter"/>
</dbReference>
<evidence type="ECO:0000256" key="3">
    <source>
        <dbReference type="ARBA" id="ARBA00022448"/>
    </source>
</evidence>
<dbReference type="AlphaFoldDB" id="A0A4U6QKY5"/>
<proteinExistence type="inferred from homology"/>
<dbReference type="Pfam" id="PF07690">
    <property type="entry name" value="MFS_1"/>
    <property type="match status" value="1"/>
</dbReference>
<comment type="subcellular location">
    <subcellularLocation>
        <location evidence="1">Endomembrane system</location>
        <topology evidence="1">Multi-pass membrane protein</topology>
    </subcellularLocation>
</comment>
<keyword evidence="6 7" id="KW-0472">Membrane</keyword>
<evidence type="ECO:0000256" key="7">
    <source>
        <dbReference type="SAM" id="Phobius"/>
    </source>
</evidence>
<reference evidence="8 9" key="1">
    <citation type="submission" date="2019-05" db="EMBL/GenBank/DDBJ databases">
        <title>Nakamurella sp. N5BH11, whole genome shotgun sequence.</title>
        <authorList>
            <person name="Tuo L."/>
        </authorList>
    </citation>
    <scope>NUCLEOTIDE SEQUENCE [LARGE SCALE GENOMIC DNA]</scope>
    <source>
        <strain evidence="8 9">N5BH11</strain>
    </source>
</reference>
<dbReference type="RefSeq" id="WP_137448304.1">
    <property type="nucleotide sequence ID" value="NZ_SZZH01000001.1"/>
</dbReference>
<feature type="transmembrane region" description="Helical" evidence="7">
    <location>
        <begin position="88"/>
        <end position="105"/>
    </location>
</feature>
<comment type="caution">
    <text evidence="8">The sequence shown here is derived from an EMBL/GenBank/DDBJ whole genome shotgun (WGS) entry which is preliminary data.</text>
</comment>
<name>A0A4U6QKY5_9ACTN</name>
<comment type="similarity">
    <text evidence="2">Belongs to the major facilitator superfamily.</text>
</comment>
<keyword evidence="3" id="KW-0813">Transport</keyword>
<feature type="transmembrane region" description="Helical" evidence="7">
    <location>
        <begin position="265"/>
        <end position="284"/>
    </location>
</feature>
<evidence type="ECO:0000313" key="9">
    <source>
        <dbReference type="Proteomes" id="UP000306985"/>
    </source>
</evidence>
<accession>A0A4U6QKY5</accession>
<dbReference type="InterPro" id="IPR011701">
    <property type="entry name" value="MFS"/>
</dbReference>
<feature type="transmembrane region" description="Helical" evidence="7">
    <location>
        <begin position="111"/>
        <end position="134"/>
    </location>
</feature>
<organism evidence="8 9">
    <name type="scientific">Nakamurella flava</name>
    <dbReference type="NCBI Taxonomy" id="2576308"/>
    <lineage>
        <taxon>Bacteria</taxon>
        <taxon>Bacillati</taxon>
        <taxon>Actinomycetota</taxon>
        <taxon>Actinomycetes</taxon>
        <taxon>Nakamurellales</taxon>
        <taxon>Nakamurellaceae</taxon>
        <taxon>Nakamurella</taxon>
    </lineage>
</organism>
<feature type="transmembrane region" description="Helical" evidence="7">
    <location>
        <begin position="25"/>
        <end position="48"/>
    </location>
</feature>
<dbReference type="Gene3D" id="1.20.1250.20">
    <property type="entry name" value="MFS general substrate transporter like domains"/>
    <property type="match status" value="2"/>
</dbReference>
<evidence type="ECO:0000256" key="6">
    <source>
        <dbReference type="ARBA" id="ARBA00023136"/>
    </source>
</evidence>
<keyword evidence="4 7" id="KW-0812">Transmembrane</keyword>
<feature type="transmembrane region" description="Helical" evidence="7">
    <location>
        <begin position="235"/>
        <end position="253"/>
    </location>
</feature>
<evidence type="ECO:0000256" key="5">
    <source>
        <dbReference type="ARBA" id="ARBA00022989"/>
    </source>
</evidence>
<dbReference type="PANTHER" id="PTHR23514:SF3">
    <property type="entry name" value="BYPASS OF STOP CODON PROTEIN 6"/>
    <property type="match status" value="1"/>
</dbReference>
<feature type="transmembrane region" description="Helical" evidence="7">
    <location>
        <begin position="176"/>
        <end position="194"/>
    </location>
</feature>
<feature type="transmembrane region" description="Helical" evidence="7">
    <location>
        <begin position="357"/>
        <end position="379"/>
    </location>
</feature>
<keyword evidence="5 7" id="KW-1133">Transmembrane helix</keyword>
<evidence type="ECO:0000256" key="1">
    <source>
        <dbReference type="ARBA" id="ARBA00004127"/>
    </source>
</evidence>
<dbReference type="GO" id="GO:0012505">
    <property type="term" value="C:endomembrane system"/>
    <property type="evidence" value="ECO:0007669"/>
    <property type="project" value="UniProtKB-SubCell"/>
</dbReference>
<dbReference type="InterPro" id="IPR036259">
    <property type="entry name" value="MFS_trans_sf"/>
</dbReference>
<feature type="transmembrane region" description="Helical" evidence="7">
    <location>
        <begin position="296"/>
        <end position="315"/>
    </location>
</feature>
<sequence>MKAPDSSAATVPGTGAGVVRDTLTLTLFAALGVMAFLLNGLGSILVPLQEQLGVTAADVAFYPTLFAVALIAVGLLGGPLVHRLGHRSGLILSIALLGAGAALLASPARLLTLVGAVVLGLGAALSVLLVPVALTGRHQSAGPAVLGEANAVASITSLLAPICVATALGLGWGWRVGYLLPILPVALVVLFLLVRRPLGLSGPRTTPAVADPSVGGAPAPVTAPGLAPGRLAPRLAAVLLAVSVEFGFVLWAARAFVDWHGADVAVAAALSSAFLVGMAVVRALSTPLSAGRHPLAVVGVAALAALAGFVVFWTVPSVAGSAVGLLIAGGGVALMYPLLLGRVVAARPGETDRSSRFGTLMSGLAIAGAPLGLAVLADAVGLRSAYLAVPVVLVLLAAYCLVVVLQDRTTGPTTPD</sequence>
<dbReference type="EMBL" id="SZZH01000001">
    <property type="protein sequence ID" value="TKV61001.1"/>
    <property type="molecule type" value="Genomic_DNA"/>
</dbReference>
<feature type="transmembrane region" description="Helical" evidence="7">
    <location>
        <begin position="385"/>
        <end position="405"/>
    </location>
</feature>
<feature type="transmembrane region" description="Helical" evidence="7">
    <location>
        <begin position="60"/>
        <end position="81"/>
    </location>
</feature>
<dbReference type="SUPFAM" id="SSF103473">
    <property type="entry name" value="MFS general substrate transporter"/>
    <property type="match status" value="1"/>
</dbReference>
<dbReference type="PANTHER" id="PTHR23514">
    <property type="entry name" value="BYPASS OF STOP CODON PROTEIN 6"/>
    <property type="match status" value="1"/>
</dbReference>
<dbReference type="InterPro" id="IPR051788">
    <property type="entry name" value="MFS_Transporter"/>
</dbReference>
<feature type="transmembrane region" description="Helical" evidence="7">
    <location>
        <begin position="146"/>
        <end position="170"/>
    </location>
</feature>
<dbReference type="GO" id="GO:0022857">
    <property type="term" value="F:transmembrane transporter activity"/>
    <property type="evidence" value="ECO:0007669"/>
    <property type="project" value="InterPro"/>
</dbReference>
<evidence type="ECO:0000256" key="4">
    <source>
        <dbReference type="ARBA" id="ARBA00022692"/>
    </source>
</evidence>
<evidence type="ECO:0000313" key="8">
    <source>
        <dbReference type="EMBL" id="TKV61001.1"/>
    </source>
</evidence>
<dbReference type="OrthoDB" id="4350200at2"/>